<gene>
    <name evidence="1" type="ORF">CEXT_315781</name>
</gene>
<keyword evidence="2" id="KW-1185">Reference proteome</keyword>
<dbReference type="Proteomes" id="UP001054945">
    <property type="component" value="Unassembled WGS sequence"/>
</dbReference>
<sequence length="86" mass="9176">MSFWFVQLKCISVQISPIASSATTPPAAIYATSINALSLRSFYGIVLKIKISFFFVQLKCISVQISPNASSATTPPAAIYATSINA</sequence>
<accession>A0AAV4NPC6</accession>
<name>A0AAV4NPC6_CAEEX</name>
<evidence type="ECO:0000313" key="1">
    <source>
        <dbReference type="EMBL" id="GIX86288.1"/>
    </source>
</evidence>
<dbReference type="AlphaFoldDB" id="A0AAV4NPC6"/>
<protein>
    <submittedName>
        <fullName evidence="1">Uncharacterized protein</fullName>
    </submittedName>
</protein>
<reference evidence="1 2" key="1">
    <citation type="submission" date="2021-06" db="EMBL/GenBank/DDBJ databases">
        <title>Caerostris extrusa draft genome.</title>
        <authorList>
            <person name="Kono N."/>
            <person name="Arakawa K."/>
        </authorList>
    </citation>
    <scope>NUCLEOTIDE SEQUENCE [LARGE SCALE GENOMIC DNA]</scope>
</reference>
<comment type="caution">
    <text evidence="1">The sequence shown here is derived from an EMBL/GenBank/DDBJ whole genome shotgun (WGS) entry which is preliminary data.</text>
</comment>
<proteinExistence type="predicted"/>
<dbReference type="EMBL" id="BPLR01003576">
    <property type="protein sequence ID" value="GIX86288.1"/>
    <property type="molecule type" value="Genomic_DNA"/>
</dbReference>
<organism evidence="1 2">
    <name type="scientific">Caerostris extrusa</name>
    <name type="common">Bark spider</name>
    <name type="synonym">Caerostris bankana</name>
    <dbReference type="NCBI Taxonomy" id="172846"/>
    <lineage>
        <taxon>Eukaryota</taxon>
        <taxon>Metazoa</taxon>
        <taxon>Ecdysozoa</taxon>
        <taxon>Arthropoda</taxon>
        <taxon>Chelicerata</taxon>
        <taxon>Arachnida</taxon>
        <taxon>Araneae</taxon>
        <taxon>Araneomorphae</taxon>
        <taxon>Entelegynae</taxon>
        <taxon>Araneoidea</taxon>
        <taxon>Araneidae</taxon>
        <taxon>Caerostris</taxon>
    </lineage>
</organism>
<evidence type="ECO:0000313" key="2">
    <source>
        <dbReference type="Proteomes" id="UP001054945"/>
    </source>
</evidence>